<dbReference type="Proteomes" id="UP000636800">
    <property type="component" value="Chromosome 2"/>
</dbReference>
<evidence type="ECO:0000313" key="2">
    <source>
        <dbReference type="Proteomes" id="UP000636800"/>
    </source>
</evidence>
<dbReference type="AlphaFoldDB" id="A0A835RPC8"/>
<name>A0A835RPC8_VANPL</name>
<accession>A0A835RPC8</accession>
<organism evidence="1 2">
    <name type="scientific">Vanilla planifolia</name>
    <name type="common">Vanilla</name>
    <dbReference type="NCBI Taxonomy" id="51239"/>
    <lineage>
        <taxon>Eukaryota</taxon>
        <taxon>Viridiplantae</taxon>
        <taxon>Streptophyta</taxon>
        <taxon>Embryophyta</taxon>
        <taxon>Tracheophyta</taxon>
        <taxon>Spermatophyta</taxon>
        <taxon>Magnoliopsida</taxon>
        <taxon>Liliopsida</taxon>
        <taxon>Asparagales</taxon>
        <taxon>Orchidaceae</taxon>
        <taxon>Vanilloideae</taxon>
        <taxon>Vanilleae</taxon>
        <taxon>Vanilla</taxon>
    </lineage>
</organism>
<sequence length="95" mass="10342">MLLERNLRDMSLRSWEVVTNGVSHMKQEFLLLAVFAFYLAEVSQSCAISPALSNSGTPCFRGYGERNGGGGNLFIGCIVSPRSICSEILVIVKKG</sequence>
<protein>
    <submittedName>
        <fullName evidence="1">Uncharacterized protein</fullName>
    </submittedName>
</protein>
<comment type="caution">
    <text evidence="1">The sequence shown here is derived from an EMBL/GenBank/DDBJ whole genome shotgun (WGS) entry which is preliminary data.</text>
</comment>
<dbReference type="EMBL" id="JADCNL010000002">
    <property type="protein sequence ID" value="KAG0492421.1"/>
    <property type="molecule type" value="Genomic_DNA"/>
</dbReference>
<gene>
    <name evidence="1" type="ORF">HPP92_005819</name>
</gene>
<proteinExistence type="predicted"/>
<evidence type="ECO:0000313" key="1">
    <source>
        <dbReference type="EMBL" id="KAG0492421.1"/>
    </source>
</evidence>
<reference evidence="1 2" key="1">
    <citation type="journal article" date="2020" name="Nat. Food">
        <title>A phased Vanilla planifolia genome enables genetic improvement of flavour and production.</title>
        <authorList>
            <person name="Hasing T."/>
            <person name="Tang H."/>
            <person name="Brym M."/>
            <person name="Khazi F."/>
            <person name="Huang T."/>
            <person name="Chambers A.H."/>
        </authorList>
    </citation>
    <scope>NUCLEOTIDE SEQUENCE [LARGE SCALE GENOMIC DNA]</scope>
    <source>
        <tissue evidence="1">Leaf</tissue>
    </source>
</reference>
<keyword evidence="2" id="KW-1185">Reference proteome</keyword>
<dbReference type="OrthoDB" id="2015551at2759"/>